<dbReference type="Proteomes" id="UP000002221">
    <property type="component" value="Chromosome"/>
</dbReference>
<dbReference type="PANTHER" id="PTHR47861">
    <property type="entry name" value="FKBP-TYPE PEPTIDYL-PROLYL CIS-TRANS ISOMERASE SLYD"/>
    <property type="match status" value="1"/>
</dbReference>
<evidence type="ECO:0000313" key="12">
    <source>
        <dbReference type="EMBL" id="ACY47540.1"/>
    </source>
</evidence>
<dbReference type="HOGENOM" id="CLU_098197_2_1_10"/>
<dbReference type="EMBL" id="CP001807">
    <property type="protein sequence ID" value="ACY47540.1"/>
    <property type="molecule type" value="Genomic_DNA"/>
</dbReference>
<comment type="function">
    <text evidence="8">Also involved in hydrogenase metallocenter assembly, probably by participating in the nickel insertion step. This function in hydrogenase biosynthesis requires chaperone activity and the presence of the metal-binding domain, but not PPIase activity.</text>
</comment>
<dbReference type="SUPFAM" id="SSF54534">
    <property type="entry name" value="FKBP-like"/>
    <property type="match status" value="1"/>
</dbReference>
<dbReference type="EC" id="5.2.1.8" evidence="10"/>
<evidence type="ECO:0000256" key="1">
    <source>
        <dbReference type="ARBA" id="ARBA00000971"/>
    </source>
</evidence>
<keyword evidence="7 9" id="KW-0413">Isomerase</keyword>
<dbReference type="eggNOG" id="COG1047">
    <property type="taxonomic scope" value="Bacteria"/>
</dbReference>
<evidence type="ECO:0000256" key="5">
    <source>
        <dbReference type="ARBA" id="ARBA00023110"/>
    </source>
</evidence>
<dbReference type="InterPro" id="IPR046357">
    <property type="entry name" value="PPIase_dom_sf"/>
</dbReference>
<proteinExistence type="inferred from homology"/>
<keyword evidence="13" id="KW-1185">Reference proteome</keyword>
<keyword evidence="5 9" id="KW-0697">Rotamase</keyword>
<dbReference type="Gene3D" id="3.10.50.40">
    <property type="match status" value="1"/>
</dbReference>
<evidence type="ECO:0000313" key="13">
    <source>
        <dbReference type="Proteomes" id="UP000002221"/>
    </source>
</evidence>
<evidence type="ECO:0000256" key="9">
    <source>
        <dbReference type="PROSITE-ProRule" id="PRU00277"/>
    </source>
</evidence>
<evidence type="ECO:0000256" key="6">
    <source>
        <dbReference type="ARBA" id="ARBA00023186"/>
    </source>
</evidence>
<dbReference type="RefSeq" id="WP_012843152.1">
    <property type="nucleotide sequence ID" value="NC_013501.1"/>
</dbReference>
<comment type="catalytic activity">
    <reaction evidence="1 9 10">
        <text>[protein]-peptidylproline (omega=180) = [protein]-peptidylproline (omega=0)</text>
        <dbReference type="Rhea" id="RHEA:16237"/>
        <dbReference type="Rhea" id="RHEA-COMP:10747"/>
        <dbReference type="Rhea" id="RHEA-COMP:10748"/>
        <dbReference type="ChEBI" id="CHEBI:83833"/>
        <dbReference type="ChEBI" id="CHEBI:83834"/>
        <dbReference type="EC" id="5.2.1.8"/>
    </reaction>
</comment>
<evidence type="ECO:0000256" key="4">
    <source>
        <dbReference type="ARBA" id="ARBA00022490"/>
    </source>
</evidence>
<evidence type="ECO:0000256" key="2">
    <source>
        <dbReference type="ARBA" id="ARBA00004496"/>
    </source>
</evidence>
<keyword evidence="6" id="KW-0143">Chaperone</keyword>
<dbReference type="GO" id="GO:0003755">
    <property type="term" value="F:peptidyl-prolyl cis-trans isomerase activity"/>
    <property type="evidence" value="ECO:0007669"/>
    <property type="project" value="UniProtKB-UniRule"/>
</dbReference>
<dbReference type="InterPro" id="IPR001179">
    <property type="entry name" value="PPIase_FKBP_dom"/>
</dbReference>
<dbReference type="PROSITE" id="PS50059">
    <property type="entry name" value="FKBP_PPIASE"/>
    <property type="match status" value="1"/>
</dbReference>
<evidence type="ECO:0000256" key="10">
    <source>
        <dbReference type="RuleBase" id="RU003915"/>
    </source>
</evidence>
<dbReference type="AlphaFoldDB" id="D0MFL3"/>
<organism evidence="12 13">
    <name type="scientific">Rhodothermus marinus (strain ATCC 43812 / DSM 4252 / R-10)</name>
    <name type="common">Rhodothermus obamensis</name>
    <dbReference type="NCBI Taxonomy" id="518766"/>
    <lineage>
        <taxon>Bacteria</taxon>
        <taxon>Pseudomonadati</taxon>
        <taxon>Rhodothermota</taxon>
        <taxon>Rhodothermia</taxon>
        <taxon>Rhodothermales</taxon>
        <taxon>Rhodothermaceae</taxon>
        <taxon>Rhodothermus</taxon>
    </lineage>
</organism>
<evidence type="ECO:0000256" key="3">
    <source>
        <dbReference type="ARBA" id="ARBA00006577"/>
    </source>
</evidence>
<evidence type="ECO:0000256" key="8">
    <source>
        <dbReference type="ARBA" id="ARBA00037071"/>
    </source>
</evidence>
<reference evidence="12 13" key="1">
    <citation type="journal article" date="2009" name="Stand. Genomic Sci.">
        <title>Complete genome sequence of Rhodothermus marinus type strain (R-10).</title>
        <authorList>
            <person name="Nolan M."/>
            <person name="Tindall B.J."/>
            <person name="Pomrenke H."/>
            <person name="Lapidus A."/>
            <person name="Copeland A."/>
            <person name="Glavina Del Rio T."/>
            <person name="Lucas S."/>
            <person name="Chen F."/>
            <person name="Tice H."/>
            <person name="Cheng J.F."/>
            <person name="Saunders E."/>
            <person name="Han C."/>
            <person name="Bruce D."/>
            <person name="Goodwin L."/>
            <person name="Chain P."/>
            <person name="Pitluck S."/>
            <person name="Ovchinikova G."/>
            <person name="Pati A."/>
            <person name="Ivanova N."/>
            <person name="Mavromatis K."/>
            <person name="Chen A."/>
            <person name="Palaniappan K."/>
            <person name="Land M."/>
            <person name="Hauser L."/>
            <person name="Chang Y.J."/>
            <person name="Jeffries C.D."/>
            <person name="Brettin T."/>
            <person name="Goker M."/>
            <person name="Bristow J."/>
            <person name="Eisen J.A."/>
            <person name="Markowitz V."/>
            <person name="Hugenholtz P."/>
            <person name="Kyrpides N.C."/>
            <person name="Klenk H.P."/>
            <person name="Detter J.C."/>
        </authorList>
    </citation>
    <scope>NUCLEOTIDE SEQUENCE [LARGE SCALE GENOMIC DNA]</scope>
    <source>
        <strain evidence="13">ATCC 43812 / DSM 4252 / R-10</strain>
    </source>
</reference>
<comment type="subcellular location">
    <subcellularLocation>
        <location evidence="2">Cytoplasm</location>
    </subcellularLocation>
</comment>
<protein>
    <recommendedName>
        <fullName evidence="10">Peptidyl-prolyl cis-trans isomerase</fullName>
        <ecNumber evidence="10">5.2.1.8</ecNumber>
    </recommendedName>
</protein>
<gene>
    <name evidence="12" type="ordered locus">Rmar_0641</name>
</gene>
<evidence type="ECO:0000256" key="7">
    <source>
        <dbReference type="ARBA" id="ARBA00023235"/>
    </source>
</evidence>
<dbReference type="KEGG" id="rmr:Rmar_0641"/>
<dbReference type="Pfam" id="PF00254">
    <property type="entry name" value="FKBP_C"/>
    <property type="match status" value="1"/>
</dbReference>
<sequence length="142" mass="15443">MAQAKAGDHVKVHYTGRLQDGTIFDSSRDREPLEFTLGEGEVIPGFEQAVMGMEPGETRTVTITAEEAYGPRRDDLLIEVGRDQVASGLELAVGQQLQLRLQDGRIIPVTVAALTEETVTIDANHPLAGEDLTFEIELVAID</sequence>
<accession>D0MFL3</accession>
<dbReference type="GO" id="GO:0005737">
    <property type="term" value="C:cytoplasm"/>
    <property type="evidence" value="ECO:0007669"/>
    <property type="project" value="UniProtKB-SubCell"/>
</dbReference>
<name>D0MFL3_RHOM4</name>
<dbReference type="GO" id="GO:0042026">
    <property type="term" value="P:protein refolding"/>
    <property type="evidence" value="ECO:0007669"/>
    <property type="project" value="UniProtKB-ARBA"/>
</dbReference>
<dbReference type="PANTHER" id="PTHR47861:SF3">
    <property type="entry name" value="FKBP-TYPE PEPTIDYL-PROLYL CIS-TRANS ISOMERASE SLYD"/>
    <property type="match status" value="1"/>
</dbReference>
<feature type="domain" description="PPIase FKBP-type" evidence="11">
    <location>
        <begin position="7"/>
        <end position="72"/>
    </location>
</feature>
<dbReference type="STRING" id="518766.Rmar_0641"/>
<dbReference type="OrthoDB" id="9808891at2"/>
<evidence type="ECO:0000259" key="11">
    <source>
        <dbReference type="PROSITE" id="PS50059"/>
    </source>
</evidence>
<comment type="similarity">
    <text evidence="3 10">Belongs to the FKBP-type PPIase family.</text>
</comment>
<keyword evidence="4" id="KW-0963">Cytoplasm</keyword>